<dbReference type="Pfam" id="PF09527">
    <property type="entry name" value="ATPase_gene1"/>
    <property type="match status" value="1"/>
</dbReference>
<keyword evidence="3" id="KW-1185">Reference proteome</keyword>
<dbReference type="InterPro" id="IPR011744">
    <property type="entry name" value="ATPase_gene1"/>
</dbReference>
<protein>
    <submittedName>
        <fullName evidence="2">AtpZ/AtpI family protein</fullName>
    </submittedName>
</protein>
<proteinExistence type="predicted"/>
<feature type="transmembrane region" description="Helical" evidence="1">
    <location>
        <begin position="41"/>
        <end position="69"/>
    </location>
</feature>
<gene>
    <name evidence="2" type="ORF">PN457_08070</name>
</gene>
<evidence type="ECO:0000313" key="2">
    <source>
        <dbReference type="EMBL" id="MDB9539612.1"/>
    </source>
</evidence>
<dbReference type="RefSeq" id="WP_271732530.1">
    <property type="nucleotide sequence ID" value="NZ_JANQDP010000095.1"/>
</dbReference>
<reference evidence="2 3" key="1">
    <citation type="submission" date="2023-01" db="EMBL/GenBank/DDBJ databases">
        <title>Genomes from the Australian National Cyanobacteria Reference Collection.</title>
        <authorList>
            <person name="Willis A."/>
            <person name="Lee E.M.F."/>
        </authorList>
    </citation>
    <scope>NUCLEOTIDE SEQUENCE [LARGE SCALE GENOMIC DNA]</scope>
    <source>
        <strain evidence="2 3">CS-1033</strain>
    </source>
</reference>
<keyword evidence="1" id="KW-1133">Transmembrane helix</keyword>
<dbReference type="Proteomes" id="UP001212499">
    <property type="component" value="Unassembled WGS sequence"/>
</dbReference>
<comment type="caution">
    <text evidence="2">The sequence shown here is derived from an EMBL/GenBank/DDBJ whole genome shotgun (WGS) entry which is preliminary data.</text>
</comment>
<dbReference type="InterPro" id="IPR032820">
    <property type="entry name" value="ATPase_put"/>
</dbReference>
<organism evidence="2 3">
    <name type="scientific">Anabaenopsis arnoldii</name>
    <dbReference type="NCBI Taxonomy" id="2152938"/>
    <lineage>
        <taxon>Bacteria</taxon>
        <taxon>Bacillati</taxon>
        <taxon>Cyanobacteriota</taxon>
        <taxon>Cyanophyceae</taxon>
        <taxon>Nostocales</taxon>
        <taxon>Nodulariaceae</taxon>
        <taxon>Anabaenopsis</taxon>
    </lineage>
</organism>
<dbReference type="EMBL" id="JAQMUH010000093">
    <property type="protein sequence ID" value="MDB9539612.1"/>
    <property type="molecule type" value="Genomic_DNA"/>
</dbReference>
<sequence length="106" mass="12297">MKHPHKSLPKKRHKSDREFQQQIKSKLARKLAAQRQKDESIWFNLGMIGLVGWSITIPTLLGIALGIWIDKTSTSQYSWTLMMLFIGLILGCLNAWFWVQQQSTNQ</sequence>
<name>A0ABT5ARR7_9CYAN</name>
<keyword evidence="1" id="KW-0472">Membrane</keyword>
<evidence type="ECO:0000313" key="3">
    <source>
        <dbReference type="Proteomes" id="UP001212499"/>
    </source>
</evidence>
<evidence type="ECO:0000256" key="1">
    <source>
        <dbReference type="SAM" id="Phobius"/>
    </source>
</evidence>
<keyword evidence="1" id="KW-0812">Transmembrane</keyword>
<accession>A0ABT5ARR7</accession>
<dbReference type="NCBIfam" id="TIGR02230">
    <property type="entry name" value="ATPase_gene1"/>
    <property type="match status" value="1"/>
</dbReference>
<feature type="transmembrane region" description="Helical" evidence="1">
    <location>
        <begin position="81"/>
        <end position="99"/>
    </location>
</feature>